<dbReference type="Gene3D" id="3.10.180.10">
    <property type="entry name" value="2,3-Dihydroxybiphenyl 1,2-Dioxygenase, domain 1"/>
    <property type="match status" value="1"/>
</dbReference>
<gene>
    <name evidence="2" type="ORF">JYB88_13595</name>
</gene>
<dbReference type="InterPro" id="IPR037523">
    <property type="entry name" value="VOC_core"/>
</dbReference>
<dbReference type="InterPro" id="IPR050383">
    <property type="entry name" value="GlyoxalaseI/FosfomycinResist"/>
</dbReference>
<evidence type="ECO:0000313" key="2">
    <source>
        <dbReference type="EMBL" id="QSX29244.1"/>
    </source>
</evidence>
<dbReference type="EMBL" id="CP071504">
    <property type="protein sequence ID" value="QSX29244.1"/>
    <property type="molecule type" value="Genomic_DNA"/>
</dbReference>
<protein>
    <submittedName>
        <fullName evidence="2">VOC family protein</fullName>
    </submittedName>
</protein>
<organism evidence="2 3">
    <name type="scientific">Shewanella cyperi</name>
    <dbReference type="NCBI Taxonomy" id="2814292"/>
    <lineage>
        <taxon>Bacteria</taxon>
        <taxon>Pseudomonadati</taxon>
        <taxon>Pseudomonadota</taxon>
        <taxon>Gammaproteobacteria</taxon>
        <taxon>Alteromonadales</taxon>
        <taxon>Shewanellaceae</taxon>
        <taxon>Shewanella</taxon>
    </lineage>
</organism>
<name>A0A974XRN8_9GAMM</name>
<dbReference type="InterPro" id="IPR004360">
    <property type="entry name" value="Glyas_Fos-R_dOase_dom"/>
</dbReference>
<dbReference type="AlphaFoldDB" id="A0A974XRN8"/>
<keyword evidence="3" id="KW-1185">Reference proteome</keyword>
<evidence type="ECO:0000313" key="3">
    <source>
        <dbReference type="Proteomes" id="UP000663281"/>
    </source>
</evidence>
<evidence type="ECO:0000259" key="1">
    <source>
        <dbReference type="PROSITE" id="PS51819"/>
    </source>
</evidence>
<accession>A0A974XRN8</accession>
<dbReference type="KEGG" id="scyp:JYB88_13595"/>
<dbReference type="SUPFAM" id="SSF54593">
    <property type="entry name" value="Glyoxalase/Bleomycin resistance protein/Dihydroxybiphenyl dioxygenase"/>
    <property type="match status" value="1"/>
</dbReference>
<feature type="domain" description="VOC" evidence="1">
    <location>
        <begin position="7"/>
        <end position="121"/>
    </location>
</feature>
<dbReference type="PANTHER" id="PTHR21366">
    <property type="entry name" value="GLYOXALASE FAMILY PROTEIN"/>
    <property type="match status" value="1"/>
</dbReference>
<dbReference type="Pfam" id="PF00903">
    <property type="entry name" value="Glyoxalase"/>
    <property type="match status" value="1"/>
</dbReference>
<dbReference type="PANTHER" id="PTHR21366:SF14">
    <property type="entry name" value="GLYOXALASE DOMAIN-CONTAINING PROTEIN 5"/>
    <property type="match status" value="1"/>
</dbReference>
<dbReference type="InterPro" id="IPR029068">
    <property type="entry name" value="Glyas_Bleomycin-R_OHBP_Dase"/>
</dbReference>
<proteinExistence type="predicted"/>
<dbReference type="Proteomes" id="UP000663281">
    <property type="component" value="Chromosome"/>
</dbReference>
<sequence>MKLNLLGLDHIVLLCADVGVMEHFYVEVLGCSVARRTESLLQLRAGTALIDLKPATFLPAQSRLDHFCLQYQPVAEQALLAHLDAHKVPRGEFESRFGAQGQGLSLYIQDPEGNRIELKPSSGA</sequence>
<reference evidence="2 3" key="1">
    <citation type="submission" date="2021-03" db="EMBL/GenBank/DDBJ databases">
        <title>Novel species identification of genus Shewanella.</title>
        <authorList>
            <person name="Liu G."/>
            <person name="Zhang Q."/>
        </authorList>
    </citation>
    <scope>NUCLEOTIDE SEQUENCE [LARGE SCALE GENOMIC DNA]</scope>
    <source>
        <strain evidence="2 3">FJAT-53726</strain>
    </source>
</reference>
<dbReference type="RefSeq" id="WP_207324447.1">
    <property type="nucleotide sequence ID" value="NZ_CP071504.1"/>
</dbReference>
<dbReference type="PROSITE" id="PS51819">
    <property type="entry name" value="VOC"/>
    <property type="match status" value="1"/>
</dbReference>